<evidence type="ECO:0000313" key="2">
    <source>
        <dbReference type="EMBL" id="GGO21571.1"/>
    </source>
</evidence>
<feature type="compositionally biased region" description="Basic and acidic residues" evidence="1">
    <location>
        <begin position="1"/>
        <end position="11"/>
    </location>
</feature>
<reference evidence="2" key="1">
    <citation type="journal article" date="2014" name="Int. J. Syst. Evol. Microbiol.">
        <title>Complete genome sequence of Corynebacterium casei LMG S-19264T (=DSM 44701T), isolated from a smear-ripened cheese.</title>
        <authorList>
            <consortium name="US DOE Joint Genome Institute (JGI-PGF)"/>
            <person name="Walter F."/>
            <person name="Albersmeier A."/>
            <person name="Kalinowski J."/>
            <person name="Ruckert C."/>
        </authorList>
    </citation>
    <scope>NUCLEOTIDE SEQUENCE</scope>
    <source>
        <strain evidence="2">CGMCC 4.7138</strain>
    </source>
</reference>
<dbReference type="AlphaFoldDB" id="A0A8H9H4X8"/>
<keyword evidence="3" id="KW-1185">Reference proteome</keyword>
<organism evidence="2 3">
    <name type="scientific">Microbispora bryophytorum</name>
    <dbReference type="NCBI Taxonomy" id="1460882"/>
    <lineage>
        <taxon>Bacteria</taxon>
        <taxon>Bacillati</taxon>
        <taxon>Actinomycetota</taxon>
        <taxon>Actinomycetes</taxon>
        <taxon>Streptosporangiales</taxon>
        <taxon>Streptosporangiaceae</taxon>
        <taxon>Microbispora</taxon>
    </lineage>
</organism>
<feature type="region of interest" description="Disordered" evidence="1">
    <location>
        <begin position="1"/>
        <end position="26"/>
    </location>
</feature>
<protein>
    <submittedName>
        <fullName evidence="2">Uncharacterized protein</fullName>
    </submittedName>
</protein>
<dbReference type="Proteomes" id="UP000653480">
    <property type="component" value="Unassembled WGS sequence"/>
</dbReference>
<evidence type="ECO:0000256" key="1">
    <source>
        <dbReference type="SAM" id="MobiDB-lite"/>
    </source>
</evidence>
<reference evidence="2" key="2">
    <citation type="submission" date="2020-09" db="EMBL/GenBank/DDBJ databases">
        <authorList>
            <person name="Sun Q."/>
            <person name="Zhou Y."/>
        </authorList>
    </citation>
    <scope>NUCLEOTIDE SEQUENCE</scope>
    <source>
        <strain evidence="2">CGMCC 4.7138</strain>
    </source>
</reference>
<feature type="region of interest" description="Disordered" evidence="1">
    <location>
        <begin position="74"/>
        <end position="112"/>
    </location>
</feature>
<name>A0A8H9H4X8_9ACTN</name>
<proteinExistence type="predicted"/>
<sequence length="112" mass="12222">MQMDRLAREQDTGSGGEPAESEREELARLRRQRAEWAKERAELDIERCRVVFPEEASMGLTPHSAAKAASLFSRSGSSPAVMRRQAAVSGPTPCRSSSRGAQSVTISVRAFS</sequence>
<comment type="caution">
    <text evidence="2">The sequence shown here is derived from an EMBL/GenBank/DDBJ whole genome shotgun (WGS) entry which is preliminary data.</text>
</comment>
<gene>
    <name evidence="2" type="ORF">GCM10011574_49090</name>
</gene>
<evidence type="ECO:0000313" key="3">
    <source>
        <dbReference type="Proteomes" id="UP000653480"/>
    </source>
</evidence>
<dbReference type="EMBL" id="BMMN01000009">
    <property type="protein sequence ID" value="GGO21571.1"/>
    <property type="molecule type" value="Genomic_DNA"/>
</dbReference>
<feature type="compositionally biased region" description="Polar residues" evidence="1">
    <location>
        <begin position="94"/>
        <end position="106"/>
    </location>
</feature>
<accession>A0A8H9H4X8</accession>